<evidence type="ECO:0000256" key="5">
    <source>
        <dbReference type="ARBA" id="ARBA00022741"/>
    </source>
</evidence>
<dbReference type="Pfam" id="PF00989">
    <property type="entry name" value="PAS"/>
    <property type="match status" value="1"/>
</dbReference>
<comment type="caution">
    <text evidence="10">The sequence shown here is derived from an EMBL/GenBank/DDBJ whole genome shotgun (WGS) entry which is preliminary data.</text>
</comment>
<dbReference type="EC" id="2.7.13.3" evidence="2"/>
<keyword evidence="4" id="KW-0808">Transferase</keyword>
<reference evidence="10" key="2">
    <citation type="journal article" date="2021" name="Microorganisms">
        <title>Bacterial Dimethylsulfoniopropionate Biosynthesis in the East China Sea.</title>
        <authorList>
            <person name="Liu J."/>
            <person name="Zhang Y."/>
            <person name="Liu J."/>
            <person name="Zhong H."/>
            <person name="Williams B.T."/>
            <person name="Zheng Y."/>
            <person name="Curson A.R.J."/>
            <person name="Sun C."/>
            <person name="Sun H."/>
            <person name="Song D."/>
            <person name="Wagner Mackenzie B."/>
            <person name="Bermejo Martinez A."/>
            <person name="Todd J.D."/>
            <person name="Zhang X.H."/>
        </authorList>
    </citation>
    <scope>NUCLEOTIDE SEQUENCE</scope>
    <source>
        <strain evidence="10">AESS21</strain>
    </source>
</reference>
<dbReference type="AlphaFoldDB" id="A0A944GSZ0"/>
<evidence type="ECO:0000256" key="7">
    <source>
        <dbReference type="ARBA" id="ARBA00022840"/>
    </source>
</evidence>
<dbReference type="InterPro" id="IPR003594">
    <property type="entry name" value="HATPase_dom"/>
</dbReference>
<dbReference type="InterPro" id="IPR004358">
    <property type="entry name" value="Sig_transdc_His_kin-like_C"/>
</dbReference>
<protein>
    <recommendedName>
        <fullName evidence="2">histidine kinase</fullName>
        <ecNumber evidence="2">2.7.13.3</ecNumber>
    </recommendedName>
</protein>
<dbReference type="InterPro" id="IPR005467">
    <property type="entry name" value="His_kinase_dom"/>
</dbReference>
<evidence type="ECO:0000256" key="4">
    <source>
        <dbReference type="ARBA" id="ARBA00022679"/>
    </source>
</evidence>
<dbReference type="PROSITE" id="PS50109">
    <property type="entry name" value="HIS_KIN"/>
    <property type="match status" value="1"/>
</dbReference>
<dbReference type="GO" id="GO:0006355">
    <property type="term" value="P:regulation of DNA-templated transcription"/>
    <property type="evidence" value="ECO:0007669"/>
    <property type="project" value="InterPro"/>
</dbReference>
<dbReference type="SUPFAM" id="SSF55785">
    <property type="entry name" value="PYP-like sensor domain (PAS domain)"/>
    <property type="match status" value="1"/>
</dbReference>
<dbReference type="Gene3D" id="1.10.287.130">
    <property type="match status" value="1"/>
</dbReference>
<proteinExistence type="predicted"/>
<keyword evidence="3" id="KW-0597">Phosphoprotein</keyword>
<keyword evidence="7" id="KW-0067">ATP-binding</keyword>
<evidence type="ECO:0000256" key="1">
    <source>
        <dbReference type="ARBA" id="ARBA00000085"/>
    </source>
</evidence>
<evidence type="ECO:0000256" key="6">
    <source>
        <dbReference type="ARBA" id="ARBA00022777"/>
    </source>
</evidence>
<feature type="domain" description="Histidine kinase" evidence="9">
    <location>
        <begin position="204"/>
        <end position="458"/>
    </location>
</feature>
<comment type="catalytic activity">
    <reaction evidence="1">
        <text>ATP + protein L-histidine = ADP + protein N-phospho-L-histidine.</text>
        <dbReference type="EC" id="2.7.13.3"/>
    </reaction>
</comment>
<keyword evidence="5" id="KW-0547">Nucleotide-binding</keyword>
<dbReference type="Gene3D" id="3.30.450.20">
    <property type="entry name" value="PAS domain"/>
    <property type="match status" value="1"/>
</dbReference>
<dbReference type="Pfam" id="PF02518">
    <property type="entry name" value="HATPase_c"/>
    <property type="match status" value="1"/>
</dbReference>
<dbReference type="PRINTS" id="PR00344">
    <property type="entry name" value="BCTRLSENSOR"/>
</dbReference>
<keyword evidence="6" id="KW-0418">Kinase</keyword>
<gene>
    <name evidence="10" type="ORF">DYI23_10490</name>
</gene>
<evidence type="ECO:0000259" key="9">
    <source>
        <dbReference type="PROSITE" id="PS50109"/>
    </source>
</evidence>
<dbReference type="GO" id="GO:0004673">
    <property type="term" value="F:protein histidine kinase activity"/>
    <property type="evidence" value="ECO:0007669"/>
    <property type="project" value="UniProtKB-EC"/>
</dbReference>
<dbReference type="GO" id="GO:0005524">
    <property type="term" value="F:ATP binding"/>
    <property type="evidence" value="ECO:0007669"/>
    <property type="project" value="UniProtKB-KW"/>
</dbReference>
<dbReference type="Proteomes" id="UP000705379">
    <property type="component" value="Unassembled WGS sequence"/>
</dbReference>
<dbReference type="EMBL" id="QTKU01000002">
    <property type="protein sequence ID" value="MBS8260647.1"/>
    <property type="molecule type" value="Genomic_DNA"/>
</dbReference>
<dbReference type="PANTHER" id="PTHR43065">
    <property type="entry name" value="SENSOR HISTIDINE KINASE"/>
    <property type="match status" value="1"/>
</dbReference>
<dbReference type="InterPro" id="IPR013767">
    <property type="entry name" value="PAS_fold"/>
</dbReference>
<evidence type="ECO:0000256" key="2">
    <source>
        <dbReference type="ARBA" id="ARBA00012438"/>
    </source>
</evidence>
<reference evidence="10" key="1">
    <citation type="submission" date="2018-08" db="EMBL/GenBank/DDBJ databases">
        <authorList>
            <person name="Jin W."/>
            <person name="Wang H."/>
            <person name="Yang Y."/>
            <person name="Li M."/>
            <person name="Liu J."/>
        </authorList>
    </citation>
    <scope>NUCLEOTIDE SEQUENCE</scope>
    <source>
        <strain evidence="10">AESS21</strain>
    </source>
</reference>
<name>A0A944GSZ0_9HYPH</name>
<dbReference type="InterPro" id="IPR035965">
    <property type="entry name" value="PAS-like_dom_sf"/>
</dbReference>
<evidence type="ECO:0000313" key="10">
    <source>
        <dbReference type="EMBL" id="MBS8260647.1"/>
    </source>
</evidence>
<dbReference type="InterPro" id="IPR036890">
    <property type="entry name" value="HATPase_C_sf"/>
</dbReference>
<organism evidence="10 11">
    <name type="scientific">Roseibium polysiphoniae</name>
    <dbReference type="NCBI Taxonomy" id="2571221"/>
    <lineage>
        <taxon>Bacteria</taxon>
        <taxon>Pseudomonadati</taxon>
        <taxon>Pseudomonadota</taxon>
        <taxon>Alphaproteobacteria</taxon>
        <taxon>Hyphomicrobiales</taxon>
        <taxon>Stappiaceae</taxon>
        <taxon>Roseibium</taxon>
    </lineage>
</organism>
<evidence type="ECO:0000313" key="11">
    <source>
        <dbReference type="Proteomes" id="UP000705379"/>
    </source>
</evidence>
<evidence type="ECO:0000256" key="3">
    <source>
        <dbReference type="ARBA" id="ARBA00022553"/>
    </source>
</evidence>
<dbReference type="SMART" id="SM00387">
    <property type="entry name" value="HATPase_c"/>
    <property type="match status" value="1"/>
</dbReference>
<dbReference type="PANTHER" id="PTHR43065:SF46">
    <property type="entry name" value="C4-DICARBOXYLATE TRANSPORT SENSOR PROTEIN DCTB"/>
    <property type="match status" value="1"/>
</dbReference>
<evidence type="ECO:0000256" key="8">
    <source>
        <dbReference type="ARBA" id="ARBA00023012"/>
    </source>
</evidence>
<keyword evidence="8" id="KW-0902">Two-component regulatory system</keyword>
<dbReference type="SUPFAM" id="SSF55874">
    <property type="entry name" value="ATPase domain of HSP90 chaperone/DNA topoisomerase II/histidine kinase"/>
    <property type="match status" value="1"/>
</dbReference>
<dbReference type="GO" id="GO:0000160">
    <property type="term" value="P:phosphorelay signal transduction system"/>
    <property type="evidence" value="ECO:0007669"/>
    <property type="project" value="UniProtKB-KW"/>
</dbReference>
<accession>A0A944GSZ0</accession>
<sequence>MRTLHSDKEIDLQKISYEALVSRLDREKRARLEAETLLEKKSLEVYQANQSLAASTAQIDRERTLLSAVFDARPAALILTSSNHDCVRLNPSACGLLGIEVNTVPDASLLDLLTGSAEALKWIEARTGPNPEFDYSTIDGAISNSSGEEIPVRISCSPIGHDDMCLWILIDIRRHLAIEAEKSALEQSLNQAQKMEALGTLASGVAHEINTPIQYVGDNVRFFQEVHAEFSGLLKTYDALKDAAEKHGILEELAAEVTRHREECDIDFLLEDTPTALEQSLHGLRQVATIVSAIREFSHPGETETTPVDINSVIETTLSVSRNSWKTITEIEKELQPDLPTVMGHAGDLHQVILNLISNAADAINEDKTNDEGLIRISTREVADDIEILVSDNGSGISDDVRSRIFDPFFTTKDPGKGTGQGLAIVYKIVHVKHGGRITVESTPAAGTTFKIRLNKNAEPASLN</sequence>
<dbReference type="Gene3D" id="3.30.565.10">
    <property type="entry name" value="Histidine kinase-like ATPase, C-terminal domain"/>
    <property type="match status" value="1"/>
</dbReference>